<reference evidence="1" key="1">
    <citation type="journal article" date="2008" name="BMC Genomics">
        <title>A conifer genomics resource of 200,000 spruce (Picea spp.) ESTs and 6,464 high-quality, sequence-finished full-length cDNAs for Sitka spruce (Picea sitchensis).</title>
        <authorList>
            <person name="Ralph S.G."/>
            <person name="Chun H.J."/>
            <person name="Kolosova N."/>
            <person name="Cooper D."/>
            <person name="Oddy C."/>
            <person name="Ritland C.E."/>
            <person name="Kirkpatrick R."/>
            <person name="Moore R."/>
            <person name="Barber S."/>
            <person name="Holt R.A."/>
            <person name="Jones S.J."/>
            <person name="Marra M.A."/>
            <person name="Douglas C.J."/>
            <person name="Ritland K."/>
            <person name="Bohlmann J."/>
        </authorList>
    </citation>
    <scope>NUCLEOTIDE SEQUENCE</scope>
    <source>
        <tissue evidence="1">Green portion of the leader tissue</tissue>
    </source>
</reference>
<accession>A9NSJ1</accession>
<organism evidence="1">
    <name type="scientific">Picea sitchensis</name>
    <name type="common">Sitka spruce</name>
    <name type="synonym">Pinus sitchensis</name>
    <dbReference type="NCBI Taxonomy" id="3332"/>
    <lineage>
        <taxon>Eukaryota</taxon>
        <taxon>Viridiplantae</taxon>
        <taxon>Streptophyta</taxon>
        <taxon>Embryophyta</taxon>
        <taxon>Tracheophyta</taxon>
        <taxon>Spermatophyta</taxon>
        <taxon>Pinopsida</taxon>
        <taxon>Pinidae</taxon>
        <taxon>Conifers I</taxon>
        <taxon>Pinales</taxon>
        <taxon>Pinaceae</taxon>
        <taxon>Picea</taxon>
    </lineage>
</organism>
<evidence type="ECO:0000313" key="1">
    <source>
        <dbReference type="EMBL" id="ABK23602.1"/>
    </source>
</evidence>
<name>A9NSJ1_PICSI</name>
<proteinExistence type="evidence at transcript level"/>
<dbReference type="AlphaFoldDB" id="A9NSJ1"/>
<dbReference type="EMBL" id="EF084280">
    <property type="protein sequence ID" value="ABK23602.1"/>
    <property type="molecule type" value="mRNA"/>
</dbReference>
<protein>
    <submittedName>
        <fullName evidence="1">Uncharacterized protein</fullName>
    </submittedName>
</protein>
<sequence>MEAVLLLMSCSVKLRKVQGGTRISISTQVDIRTNKCRF</sequence>